<feature type="transmembrane region" description="Helical" evidence="6">
    <location>
        <begin position="472"/>
        <end position="492"/>
    </location>
</feature>
<evidence type="ECO:0000256" key="2">
    <source>
        <dbReference type="ARBA" id="ARBA00022692"/>
    </source>
</evidence>
<keyword evidence="4 6" id="KW-0472">Membrane</keyword>
<feature type="transmembrane region" description="Helical" evidence="6">
    <location>
        <begin position="183"/>
        <end position="206"/>
    </location>
</feature>
<sequence length="683" mass="76454">MDRAGSVEELPCQNTISRRPVGIGMSRLPPPGTPSYPPSIHPPSNYPASSPGQENVSQSHGGHSTTLLGTPKQLEPYSQPYTLEDGRNAAIQPGNQLRAELTERHVNMMAFSQCIGIGLFLQAGRVIYLAGPGLGAIAYIITGTVLWSCAACLGEMTALFPVKGPIIEFPRRFLDESLGYTAGWMTWFSWIVLVAAELVAVTHIFQFRYPQEHLQAAGYPDPTLEFYPSASPAVYVLCFFLIMLTFNMLPVRWFGRLEYIFGTIKMLFIITLILFNVIIHIQQPVKRGAFWTYNEPYSFAARNMTLPNGEIVEGDAGRLLGVWEAMTTCLFGMIGFETIAITAAENKHLRTEETVKIATRKISLRIITLYTLATFAVGLNVPYTYPTIVDPAVISFGFGQNSAFVVAPVINRLRVWPYIINDFIIFSATTAGANGLYNASRTLHALASIHEVWPSWGPVQALRRRLERTSYGVPHAAVVLSACFGLMGFLACNPDSQKILGRMVRCCVVSMMITYGLVAASFIAFYKSVNDAAAGQTMDLVDIYNPLVKQLYDRSHPRYPYRSHGQYLRAYYAVLACSLFVLFNGWRTFISPVNIEDIFGCYIAILLMAVISVMYQIKFWGWDPRKWRRRVSDNRLERPHPMTADSVPRRGQLTLVAAGEMADGPRRVENLKRFGRWLLVWLK</sequence>
<feature type="domain" description="Amino acid permease/ SLC12A" evidence="7">
    <location>
        <begin position="105"/>
        <end position="528"/>
    </location>
</feature>
<evidence type="ECO:0000313" key="9">
    <source>
        <dbReference type="Proteomes" id="UP000717696"/>
    </source>
</evidence>
<dbReference type="PANTHER" id="PTHR43341:SF35">
    <property type="entry name" value="ACID TRANSPORTER, PUTATIVE-RELATED"/>
    <property type="match status" value="1"/>
</dbReference>
<accession>A0A9P9EXB3</accession>
<feature type="transmembrane region" description="Helical" evidence="6">
    <location>
        <begin position="567"/>
        <end position="586"/>
    </location>
</feature>
<proteinExistence type="predicted"/>
<organism evidence="8 9">
    <name type="scientific">Dactylonectria estremocensis</name>
    <dbReference type="NCBI Taxonomy" id="1079267"/>
    <lineage>
        <taxon>Eukaryota</taxon>
        <taxon>Fungi</taxon>
        <taxon>Dikarya</taxon>
        <taxon>Ascomycota</taxon>
        <taxon>Pezizomycotina</taxon>
        <taxon>Sordariomycetes</taxon>
        <taxon>Hypocreomycetidae</taxon>
        <taxon>Hypocreales</taxon>
        <taxon>Nectriaceae</taxon>
        <taxon>Dactylonectria</taxon>
    </lineage>
</organism>
<feature type="transmembrane region" description="Helical" evidence="6">
    <location>
        <begin position="504"/>
        <end position="526"/>
    </location>
</feature>
<feature type="transmembrane region" description="Helical" evidence="6">
    <location>
        <begin position="364"/>
        <end position="385"/>
    </location>
</feature>
<dbReference type="Gene3D" id="1.20.1740.10">
    <property type="entry name" value="Amino acid/polyamine transporter I"/>
    <property type="match status" value="1"/>
</dbReference>
<evidence type="ECO:0000256" key="6">
    <source>
        <dbReference type="SAM" id="Phobius"/>
    </source>
</evidence>
<keyword evidence="3 6" id="KW-1133">Transmembrane helix</keyword>
<dbReference type="GO" id="GO:0015171">
    <property type="term" value="F:amino acid transmembrane transporter activity"/>
    <property type="evidence" value="ECO:0007669"/>
    <property type="project" value="TreeGrafter"/>
</dbReference>
<keyword evidence="2 6" id="KW-0812">Transmembrane</keyword>
<dbReference type="Pfam" id="PF00324">
    <property type="entry name" value="AA_permease"/>
    <property type="match status" value="1"/>
</dbReference>
<feature type="transmembrane region" description="Helical" evidence="6">
    <location>
        <begin position="325"/>
        <end position="344"/>
    </location>
</feature>
<dbReference type="InterPro" id="IPR050524">
    <property type="entry name" value="APC_YAT"/>
</dbReference>
<comment type="subcellular location">
    <subcellularLocation>
        <location evidence="1">Membrane</location>
        <topology evidence="1">Multi-pass membrane protein</topology>
    </subcellularLocation>
</comment>
<evidence type="ECO:0000313" key="8">
    <source>
        <dbReference type="EMBL" id="KAH7146707.1"/>
    </source>
</evidence>
<gene>
    <name evidence="8" type="ORF">B0J13DRAFT_664249</name>
</gene>
<feature type="region of interest" description="Disordered" evidence="5">
    <location>
        <begin position="1"/>
        <end position="79"/>
    </location>
</feature>
<feature type="transmembrane region" description="Helical" evidence="6">
    <location>
        <begin position="391"/>
        <end position="411"/>
    </location>
</feature>
<evidence type="ECO:0000259" key="7">
    <source>
        <dbReference type="Pfam" id="PF00324"/>
    </source>
</evidence>
<comment type="caution">
    <text evidence="8">The sequence shown here is derived from an EMBL/GenBank/DDBJ whole genome shotgun (WGS) entry which is preliminary data.</text>
</comment>
<feature type="compositionally biased region" description="Polar residues" evidence="5">
    <location>
        <begin position="48"/>
        <end position="68"/>
    </location>
</feature>
<evidence type="ECO:0000256" key="3">
    <source>
        <dbReference type="ARBA" id="ARBA00022989"/>
    </source>
</evidence>
<dbReference type="GO" id="GO:0016020">
    <property type="term" value="C:membrane"/>
    <property type="evidence" value="ECO:0007669"/>
    <property type="project" value="UniProtKB-SubCell"/>
</dbReference>
<feature type="transmembrane region" description="Helical" evidence="6">
    <location>
        <begin position="226"/>
        <end position="247"/>
    </location>
</feature>
<evidence type="ECO:0000256" key="5">
    <source>
        <dbReference type="SAM" id="MobiDB-lite"/>
    </source>
</evidence>
<dbReference type="EMBL" id="JAGMUU010000008">
    <property type="protein sequence ID" value="KAH7146707.1"/>
    <property type="molecule type" value="Genomic_DNA"/>
</dbReference>
<name>A0A9P9EXB3_9HYPO</name>
<evidence type="ECO:0000256" key="1">
    <source>
        <dbReference type="ARBA" id="ARBA00004141"/>
    </source>
</evidence>
<dbReference type="InterPro" id="IPR004841">
    <property type="entry name" value="AA-permease/SLC12A_dom"/>
</dbReference>
<feature type="transmembrane region" description="Helical" evidence="6">
    <location>
        <begin position="136"/>
        <end position="162"/>
    </location>
</feature>
<feature type="transmembrane region" description="Helical" evidence="6">
    <location>
        <begin position="259"/>
        <end position="281"/>
    </location>
</feature>
<dbReference type="OrthoDB" id="3900342at2759"/>
<keyword evidence="9" id="KW-1185">Reference proteome</keyword>
<dbReference type="AlphaFoldDB" id="A0A9P9EXB3"/>
<dbReference type="Proteomes" id="UP000717696">
    <property type="component" value="Unassembled WGS sequence"/>
</dbReference>
<feature type="compositionally biased region" description="Pro residues" evidence="5">
    <location>
        <begin position="28"/>
        <end position="45"/>
    </location>
</feature>
<feature type="transmembrane region" description="Helical" evidence="6">
    <location>
        <begin position="598"/>
        <end position="617"/>
    </location>
</feature>
<evidence type="ECO:0000256" key="4">
    <source>
        <dbReference type="ARBA" id="ARBA00023136"/>
    </source>
</evidence>
<reference evidence="8" key="1">
    <citation type="journal article" date="2021" name="Nat. Commun.">
        <title>Genetic determinants of endophytism in the Arabidopsis root mycobiome.</title>
        <authorList>
            <person name="Mesny F."/>
            <person name="Miyauchi S."/>
            <person name="Thiergart T."/>
            <person name="Pickel B."/>
            <person name="Atanasova L."/>
            <person name="Karlsson M."/>
            <person name="Huettel B."/>
            <person name="Barry K.W."/>
            <person name="Haridas S."/>
            <person name="Chen C."/>
            <person name="Bauer D."/>
            <person name="Andreopoulos W."/>
            <person name="Pangilinan J."/>
            <person name="LaButti K."/>
            <person name="Riley R."/>
            <person name="Lipzen A."/>
            <person name="Clum A."/>
            <person name="Drula E."/>
            <person name="Henrissat B."/>
            <person name="Kohler A."/>
            <person name="Grigoriev I.V."/>
            <person name="Martin F.M."/>
            <person name="Hacquard S."/>
        </authorList>
    </citation>
    <scope>NUCLEOTIDE SEQUENCE</scope>
    <source>
        <strain evidence="8">MPI-CAGE-AT-0021</strain>
    </source>
</reference>
<protein>
    <submittedName>
        <fullName evidence="8">Amino acid permease-domain-containing protein</fullName>
    </submittedName>
</protein>
<dbReference type="PANTHER" id="PTHR43341">
    <property type="entry name" value="AMINO ACID PERMEASE"/>
    <property type="match status" value="1"/>
</dbReference>